<dbReference type="Proteomes" id="UP001162156">
    <property type="component" value="Unassembled WGS sequence"/>
</dbReference>
<dbReference type="InterPro" id="IPR029526">
    <property type="entry name" value="PGBD"/>
</dbReference>
<keyword evidence="3" id="KW-1185">Reference proteome</keyword>
<feature type="domain" description="PiggyBac transposable element-derived protein" evidence="1">
    <location>
        <begin position="172"/>
        <end position="218"/>
    </location>
</feature>
<comment type="caution">
    <text evidence="2">The sequence shown here is derived from an EMBL/GenBank/DDBJ whole genome shotgun (WGS) entry which is preliminary data.</text>
</comment>
<accession>A0AAV8XTF4</accession>
<name>A0AAV8XTF4_9CUCU</name>
<protein>
    <recommendedName>
        <fullName evidence="1">PiggyBac transposable element-derived protein domain-containing protein</fullName>
    </recommendedName>
</protein>
<sequence length="277" mass="31751">MKETAFDKLAAIRAIFDIFVTNCKNGYCLSAYLTIDEMLAELRGKCNFRQYIPSRHYKDGIKILAMCDAKMFFTSIMEVYIGKQPDGPYKISNSSYDVVTRLCKHIVGTGRNITIDNWFTSLPLLKTLLSDFKLTVSGTITKNKRELPVEFSKPVSRPENSSMFGFRNECTLKPEMVTEYNKVKGGVDVIDKLVSSYDCARNTRRWPMVIFYTMLNVAELMPKELADNLIRPYLQRRVSLTNIPRSLQIRLKEVCGIEKDNQENVVPGRCSYGKRTV</sequence>
<organism evidence="2 3">
    <name type="scientific">Rhamnusium bicolor</name>
    <dbReference type="NCBI Taxonomy" id="1586634"/>
    <lineage>
        <taxon>Eukaryota</taxon>
        <taxon>Metazoa</taxon>
        <taxon>Ecdysozoa</taxon>
        <taxon>Arthropoda</taxon>
        <taxon>Hexapoda</taxon>
        <taxon>Insecta</taxon>
        <taxon>Pterygota</taxon>
        <taxon>Neoptera</taxon>
        <taxon>Endopterygota</taxon>
        <taxon>Coleoptera</taxon>
        <taxon>Polyphaga</taxon>
        <taxon>Cucujiformia</taxon>
        <taxon>Chrysomeloidea</taxon>
        <taxon>Cerambycidae</taxon>
        <taxon>Lepturinae</taxon>
        <taxon>Rhagiini</taxon>
        <taxon>Rhamnusium</taxon>
    </lineage>
</organism>
<dbReference type="EMBL" id="JANEYF010002810">
    <property type="protein sequence ID" value="KAJ8941987.1"/>
    <property type="molecule type" value="Genomic_DNA"/>
</dbReference>
<feature type="domain" description="PiggyBac transposable element-derived protein" evidence="1">
    <location>
        <begin position="6"/>
        <end position="167"/>
    </location>
</feature>
<dbReference type="AlphaFoldDB" id="A0AAV8XTF4"/>
<dbReference type="Pfam" id="PF13843">
    <property type="entry name" value="DDE_Tnp_1_7"/>
    <property type="match status" value="2"/>
</dbReference>
<proteinExistence type="predicted"/>
<evidence type="ECO:0000259" key="1">
    <source>
        <dbReference type="Pfam" id="PF13843"/>
    </source>
</evidence>
<evidence type="ECO:0000313" key="3">
    <source>
        <dbReference type="Proteomes" id="UP001162156"/>
    </source>
</evidence>
<dbReference type="PANTHER" id="PTHR46599">
    <property type="entry name" value="PIGGYBAC TRANSPOSABLE ELEMENT-DERIVED PROTEIN 4"/>
    <property type="match status" value="1"/>
</dbReference>
<reference evidence="2" key="1">
    <citation type="journal article" date="2023" name="Insect Mol. Biol.">
        <title>Genome sequencing provides insights into the evolution of gene families encoding plant cell wall-degrading enzymes in longhorned beetles.</title>
        <authorList>
            <person name="Shin N.R."/>
            <person name="Okamura Y."/>
            <person name="Kirsch R."/>
            <person name="Pauchet Y."/>
        </authorList>
    </citation>
    <scope>NUCLEOTIDE SEQUENCE</scope>
    <source>
        <strain evidence="2">RBIC_L_NR</strain>
    </source>
</reference>
<evidence type="ECO:0000313" key="2">
    <source>
        <dbReference type="EMBL" id="KAJ8941987.1"/>
    </source>
</evidence>
<gene>
    <name evidence="2" type="ORF">NQ314_010211</name>
</gene>
<dbReference type="PANTHER" id="PTHR46599:SF6">
    <property type="entry name" value="DUAL SPECIFICITY PHOSPHATASE 26"/>
    <property type="match status" value="1"/>
</dbReference>